<evidence type="ECO:0000313" key="1">
    <source>
        <dbReference type="EMBL" id="RQH21777.1"/>
    </source>
</evidence>
<protein>
    <submittedName>
        <fullName evidence="1">Uncharacterized protein</fullName>
    </submittedName>
</protein>
<reference evidence="1 2" key="1">
    <citation type="journal article" date="2018" name="ACS Chem. Biol.">
        <title>Ketoreductase domain dysfunction expands chemodiversity: malyngamide biosynthesis in the cyanobacterium Okeania hirsuta.</title>
        <authorList>
            <person name="Moss N.A."/>
            <person name="Leao T."/>
            <person name="Rankin M."/>
            <person name="McCullough T.M."/>
            <person name="Qu P."/>
            <person name="Korobeynikov A."/>
            <person name="Smith J.L."/>
            <person name="Gerwick L."/>
            <person name="Gerwick W.H."/>
        </authorList>
    </citation>
    <scope>NUCLEOTIDE SEQUENCE [LARGE SCALE GENOMIC DNA]</scope>
    <source>
        <strain evidence="1 2">PAB10Feb10-1</strain>
    </source>
</reference>
<organism evidence="1 2">
    <name type="scientific">Okeania hirsuta</name>
    <dbReference type="NCBI Taxonomy" id="1458930"/>
    <lineage>
        <taxon>Bacteria</taxon>
        <taxon>Bacillati</taxon>
        <taxon>Cyanobacteriota</taxon>
        <taxon>Cyanophyceae</taxon>
        <taxon>Oscillatoriophycideae</taxon>
        <taxon>Oscillatoriales</taxon>
        <taxon>Microcoleaceae</taxon>
        <taxon>Okeania</taxon>
    </lineage>
</organism>
<gene>
    <name evidence="1" type="ORF">D5R40_31275</name>
</gene>
<dbReference type="Proteomes" id="UP000269154">
    <property type="component" value="Unassembled WGS sequence"/>
</dbReference>
<proteinExistence type="predicted"/>
<evidence type="ECO:0000313" key="2">
    <source>
        <dbReference type="Proteomes" id="UP000269154"/>
    </source>
</evidence>
<comment type="caution">
    <text evidence="1">The sequence shown here is derived from an EMBL/GenBank/DDBJ whole genome shotgun (WGS) entry which is preliminary data.</text>
</comment>
<accession>A0A3N6PBH5</accession>
<name>A0A3N6PBH5_9CYAN</name>
<sequence>MKKRFVKYKDYAKADWEEVLLKKEREGALQLSAEKLASVMLVRENKGEMWMEELPLQAQYRSHQRNNRS</sequence>
<keyword evidence="2" id="KW-1185">Reference proteome</keyword>
<dbReference type="EMBL" id="RCBY01000379">
    <property type="protein sequence ID" value="RQH21777.1"/>
    <property type="molecule type" value="Genomic_DNA"/>
</dbReference>
<dbReference type="AlphaFoldDB" id="A0A3N6PBH5"/>